<feature type="region of interest" description="Disordered" evidence="1">
    <location>
        <begin position="42"/>
        <end position="95"/>
    </location>
</feature>
<feature type="compositionally biased region" description="Low complexity" evidence="1">
    <location>
        <begin position="54"/>
        <end position="67"/>
    </location>
</feature>
<feature type="region of interest" description="Disordered" evidence="1">
    <location>
        <begin position="201"/>
        <end position="230"/>
    </location>
</feature>
<evidence type="ECO:0000256" key="1">
    <source>
        <dbReference type="SAM" id="MobiDB-lite"/>
    </source>
</evidence>
<reference evidence="2" key="1">
    <citation type="journal article" date="2015" name="PLoS ONE">
        <title>Comprehensive Evaluation of Toxoplasma gondii VEG and Neospora caninum LIV Genomes with Tachyzoite Stage Transcriptome and Proteome Defines Novel Transcript Features.</title>
        <authorList>
            <person name="Ramaprasad A."/>
            <person name="Mourier T."/>
            <person name="Naeem R."/>
            <person name="Malas T.B."/>
            <person name="Moussa E."/>
            <person name="Panigrahi A."/>
            <person name="Vermont S.J."/>
            <person name="Otto T.D."/>
            <person name="Wastling J."/>
            <person name="Pain A."/>
        </authorList>
    </citation>
    <scope>NUCLEOTIDE SEQUENCE</scope>
    <source>
        <strain evidence="2">Liverpool</strain>
    </source>
</reference>
<evidence type="ECO:0000313" key="2">
    <source>
        <dbReference type="EMBL" id="CEL66624.1"/>
    </source>
</evidence>
<name>A0A0F7U9Q3_NEOCL</name>
<proteinExistence type="predicted"/>
<protein>
    <submittedName>
        <fullName evidence="2">Uncharacterized protein</fullName>
    </submittedName>
</protein>
<dbReference type="AlphaFoldDB" id="A0A0F7U9Q3"/>
<gene>
    <name evidence="2" type="ORF">BN1204_024350</name>
</gene>
<accession>A0A0F7U9Q3</accession>
<sequence length="242" mass="25247">MAPSLQNTPAPFVPADMRMSHSTSAFFPASFFLGTNKRNHPAAFSDSFPQTAESLSVPSSPSSFSVSAGEFPGGSAEPKRRRLSSQTPGEVASQRMCSVSSNDDCVLASLPSSFAPERRAGAPACVSSSPLPSSFPPFSASAFSQCRSLEFSRGCAGAPSLLSHLSSGSVAAASSAPSLQAAHAGGSRYPTRLLRDREWEVGETAQRDKEDGAAPTLLPRRPRGPGGGKAAAEMLRGYDLYM</sequence>
<feature type="compositionally biased region" description="Basic and acidic residues" evidence="1">
    <location>
        <begin position="201"/>
        <end position="212"/>
    </location>
</feature>
<dbReference type="EMBL" id="LN714482">
    <property type="protein sequence ID" value="CEL66624.1"/>
    <property type="molecule type" value="Genomic_DNA"/>
</dbReference>
<organism evidence="2">
    <name type="scientific">Neospora caninum (strain Liverpool)</name>
    <dbReference type="NCBI Taxonomy" id="572307"/>
    <lineage>
        <taxon>Eukaryota</taxon>
        <taxon>Sar</taxon>
        <taxon>Alveolata</taxon>
        <taxon>Apicomplexa</taxon>
        <taxon>Conoidasida</taxon>
        <taxon>Coccidia</taxon>
        <taxon>Eucoccidiorida</taxon>
        <taxon>Eimeriorina</taxon>
        <taxon>Sarcocystidae</taxon>
        <taxon>Neospora</taxon>
    </lineage>
</organism>